<proteinExistence type="inferred from homology"/>
<evidence type="ECO:0000313" key="15">
    <source>
        <dbReference type="EMBL" id="GLC49289.1"/>
    </source>
</evidence>
<dbReference type="InterPro" id="IPR013155">
    <property type="entry name" value="M/V/L/I-tRNA-synth_anticd-bd"/>
</dbReference>
<dbReference type="Gene3D" id="3.40.50.620">
    <property type="entry name" value="HUPs"/>
    <property type="match status" value="2"/>
</dbReference>
<evidence type="ECO:0000256" key="5">
    <source>
        <dbReference type="ARBA" id="ARBA00022840"/>
    </source>
</evidence>
<evidence type="ECO:0000313" key="16">
    <source>
        <dbReference type="Proteomes" id="UP001165080"/>
    </source>
</evidence>
<evidence type="ECO:0000259" key="13">
    <source>
        <dbReference type="Pfam" id="PF09334"/>
    </source>
</evidence>
<reference evidence="15 16" key="1">
    <citation type="journal article" date="2023" name="Commun. Biol.">
        <title>Reorganization of the ancestral sex-determining regions during the evolution of trioecy in Pleodorina starrii.</title>
        <authorList>
            <person name="Takahashi K."/>
            <person name="Suzuki S."/>
            <person name="Kawai-Toyooka H."/>
            <person name="Yamamoto K."/>
            <person name="Hamaji T."/>
            <person name="Ootsuki R."/>
            <person name="Yamaguchi H."/>
            <person name="Kawachi M."/>
            <person name="Higashiyama T."/>
            <person name="Nozaki H."/>
        </authorList>
    </citation>
    <scope>NUCLEOTIDE SEQUENCE [LARGE SCALE GENOMIC DNA]</scope>
    <source>
        <strain evidence="15 16">NIES-4479</strain>
    </source>
</reference>
<evidence type="ECO:0000259" key="12">
    <source>
        <dbReference type="Pfam" id="PF08264"/>
    </source>
</evidence>
<dbReference type="Pfam" id="PF00133">
    <property type="entry name" value="tRNA-synt_1"/>
    <property type="match status" value="1"/>
</dbReference>
<dbReference type="InterPro" id="IPR014729">
    <property type="entry name" value="Rossmann-like_a/b/a_fold"/>
</dbReference>
<keyword evidence="4 10" id="KW-0547">Nucleotide-binding</keyword>
<dbReference type="EMBL" id="BRXU01000002">
    <property type="protein sequence ID" value="GLC49289.1"/>
    <property type="molecule type" value="Genomic_DNA"/>
</dbReference>
<gene>
    <name evidence="15" type="primary">PLEST004260</name>
    <name evidence="15" type="ORF">PLESTB_000203000</name>
</gene>
<dbReference type="NCBIfam" id="TIGR00396">
    <property type="entry name" value="leuS_bact"/>
    <property type="match status" value="1"/>
</dbReference>
<dbReference type="FunFam" id="1.10.730.10:FF:000012">
    <property type="entry name" value="Leucine--tRNA ligase"/>
    <property type="match status" value="1"/>
</dbReference>
<dbReference type="FunFam" id="3.40.50.620:FF:000056">
    <property type="entry name" value="Leucine--tRNA ligase"/>
    <property type="match status" value="1"/>
</dbReference>
<accession>A0A9W6EY98</accession>
<comment type="similarity">
    <text evidence="1 10">Belongs to the class-I aminoacyl-tRNA synthetase family.</text>
</comment>
<dbReference type="InterPro" id="IPR009008">
    <property type="entry name" value="Val/Leu/Ile-tRNA-synth_edit"/>
</dbReference>
<evidence type="ECO:0000256" key="7">
    <source>
        <dbReference type="ARBA" id="ARBA00023146"/>
    </source>
</evidence>
<dbReference type="InterPro" id="IPR002302">
    <property type="entry name" value="Leu-tRNA-ligase"/>
</dbReference>
<protein>
    <recommendedName>
        <fullName evidence="2">leucine--tRNA ligase</fullName>
        <ecNumber evidence="2">6.1.1.4</ecNumber>
    </recommendedName>
    <alternativeName>
        <fullName evidence="8">Leucyl-tRNA synthetase</fullName>
    </alternativeName>
</protein>
<dbReference type="AlphaFoldDB" id="A0A9W6EY98"/>
<dbReference type="GO" id="GO:0048608">
    <property type="term" value="P:reproductive structure development"/>
    <property type="evidence" value="ECO:0007669"/>
    <property type="project" value="UniProtKB-ARBA"/>
</dbReference>
<evidence type="ECO:0000259" key="11">
    <source>
        <dbReference type="Pfam" id="PF00133"/>
    </source>
</evidence>
<evidence type="ECO:0000256" key="6">
    <source>
        <dbReference type="ARBA" id="ARBA00022917"/>
    </source>
</evidence>
<feature type="domain" description="Leucyl-tRNA synthetase editing" evidence="14">
    <location>
        <begin position="310"/>
        <end position="514"/>
    </location>
</feature>
<sequence>MSSRIAAESSGSILSSRSIRPGSAPSLLLRPCTPHCKAFSGLHAKGCPPSGIASRAGILAPAKAVETVAPAAAPAPASATPAEAKPAPSQAYPFTEIEAKWQAFWEENQTFRTPDQVDTSKPKYYVLDMFPYPSGAGLHVGHPEGYTATDILARYKRMRGFNVLHPMGWDAFGLPAEQYALQTGTHPAVTTARNVDRFRQQLKALGFSYDWGREIATTDPEYYRWTQWIFLKLYEKGLAYQAEVPVNWCPALGTVLANEEVIDGVSERGGHPVVRMPMKQWMLRITAYADRLLGDLEGLDWPDSIKDMQRNWIGRSEGAEVRFQLSGGPGASLPPASSLTVFTTRPDTLFGATYLVLAPEHPLVGQLATPEQAAAVQSYVEAAARKSDLERTELQKDKTGVATGSFAINPVTGEQVPVWVADYVLGSYGSGAIMAVPGHDVRDHEFAVRFGLPIKQVVAPAATAAAAGGEEGAPDAVCSLPYTEPGVAINSSSPSLSIDGLPTDAARGAVVEWLAAAGAGRRQVNYKLRDWLFARQRYWGEPFPLVYPEGSDEAVPLPESALPLTLPETDRFKPSGTPESPLAAIPSWLNTVDPRDGVTAARRETSTMPQWAGSCWYYLRYISPRCGEALVDPEAEKYWMPVDLYVGGAEHAVLHLLYARFWHKVLYDLGVVSTAEPFHRLVSQGMILGEVEYGAWRDEASGEWVEEGTAGAVAVKLSESEVDKRGDGYVLRADPRVRVTARAHKMSKSRGNVINPDDVVDQFGADSLRLYEMFMGPLRDTKVWSTRGVEGVHRFLARVWRLFEGGVSDEEPSREQLRLLHQTIKKVSIETEEMRFNTAIAAMMEFVNGVTKNWNNRPRAALEPFVLLLSPYAPHVSEELWSRCGRPTSLAYEPWPTADEALLVVDSVNLPVQVNGKTRGTVQVTAAAPQDDALAAALGNTNVAKYTADKEIKKIIYVPGKILNLIVPGK</sequence>
<evidence type="ECO:0000256" key="3">
    <source>
        <dbReference type="ARBA" id="ARBA00022598"/>
    </source>
</evidence>
<dbReference type="GO" id="GO:0002161">
    <property type="term" value="F:aminoacyl-tRNA deacylase activity"/>
    <property type="evidence" value="ECO:0007669"/>
    <property type="project" value="InterPro"/>
</dbReference>
<evidence type="ECO:0000256" key="8">
    <source>
        <dbReference type="ARBA" id="ARBA00030520"/>
    </source>
</evidence>
<dbReference type="SUPFAM" id="SSF47323">
    <property type="entry name" value="Anticodon-binding domain of a subclass of class I aminoacyl-tRNA synthetases"/>
    <property type="match status" value="1"/>
</dbReference>
<evidence type="ECO:0000259" key="14">
    <source>
        <dbReference type="Pfam" id="PF13603"/>
    </source>
</evidence>
<dbReference type="GO" id="GO:0005524">
    <property type="term" value="F:ATP binding"/>
    <property type="evidence" value="ECO:0007669"/>
    <property type="project" value="UniProtKB-KW"/>
</dbReference>
<evidence type="ECO:0000256" key="10">
    <source>
        <dbReference type="RuleBase" id="RU363035"/>
    </source>
</evidence>
<dbReference type="OrthoDB" id="15954at2759"/>
<dbReference type="PROSITE" id="PS00178">
    <property type="entry name" value="AA_TRNA_LIGASE_I"/>
    <property type="match status" value="1"/>
</dbReference>
<dbReference type="FunFam" id="3.90.740.10:FF:000049">
    <property type="entry name" value="Os01g0120300 protein"/>
    <property type="match status" value="1"/>
</dbReference>
<evidence type="ECO:0000256" key="2">
    <source>
        <dbReference type="ARBA" id="ARBA00013164"/>
    </source>
</evidence>
<dbReference type="FunFam" id="1.10.730.10:FF:000011">
    <property type="entry name" value="Leucine--tRNA ligase chloroplastic/mitochondrial"/>
    <property type="match status" value="1"/>
</dbReference>
<dbReference type="GO" id="GO:0009791">
    <property type="term" value="P:post-embryonic development"/>
    <property type="evidence" value="ECO:0007669"/>
    <property type="project" value="UniProtKB-ARBA"/>
</dbReference>
<dbReference type="InterPro" id="IPR015413">
    <property type="entry name" value="Methionyl/Leucyl_tRNA_Synth"/>
</dbReference>
<keyword evidence="6 10" id="KW-0648">Protein biosynthesis</keyword>
<dbReference type="InterPro" id="IPR002300">
    <property type="entry name" value="aa-tRNA-synth_Ia"/>
</dbReference>
<dbReference type="Pfam" id="PF09334">
    <property type="entry name" value="tRNA-synt_1g"/>
    <property type="match status" value="1"/>
</dbReference>
<dbReference type="InterPro" id="IPR009080">
    <property type="entry name" value="tRNAsynth_Ia_anticodon-bd"/>
</dbReference>
<feature type="domain" description="Aminoacyl-tRNA synthetase class Ia" evidence="11">
    <location>
        <begin position="742"/>
        <end position="775"/>
    </location>
</feature>
<keyword evidence="7 10" id="KW-0030">Aminoacyl-tRNA synthetase</keyword>
<keyword evidence="3 10" id="KW-0436">Ligase</keyword>
<dbReference type="Gene3D" id="1.10.730.10">
    <property type="entry name" value="Isoleucyl-tRNA Synthetase, Domain 1"/>
    <property type="match status" value="1"/>
</dbReference>
<keyword evidence="5 10" id="KW-0067">ATP-binding</keyword>
<dbReference type="SUPFAM" id="SSF50677">
    <property type="entry name" value="ValRS/IleRS/LeuRS editing domain"/>
    <property type="match status" value="1"/>
</dbReference>
<evidence type="ECO:0000256" key="9">
    <source>
        <dbReference type="ARBA" id="ARBA00047469"/>
    </source>
</evidence>
<dbReference type="Gene3D" id="3.90.740.10">
    <property type="entry name" value="Valyl/Leucyl/Isoleucyl-tRNA synthetase, editing domain"/>
    <property type="match status" value="1"/>
</dbReference>
<dbReference type="Pfam" id="PF08264">
    <property type="entry name" value="Anticodon_1"/>
    <property type="match status" value="1"/>
</dbReference>
<comment type="catalytic activity">
    <reaction evidence="9">
        <text>tRNA(Leu) + L-leucine + ATP = L-leucyl-tRNA(Leu) + AMP + diphosphate</text>
        <dbReference type="Rhea" id="RHEA:11688"/>
        <dbReference type="Rhea" id="RHEA-COMP:9613"/>
        <dbReference type="Rhea" id="RHEA-COMP:9622"/>
        <dbReference type="ChEBI" id="CHEBI:30616"/>
        <dbReference type="ChEBI" id="CHEBI:33019"/>
        <dbReference type="ChEBI" id="CHEBI:57427"/>
        <dbReference type="ChEBI" id="CHEBI:78442"/>
        <dbReference type="ChEBI" id="CHEBI:78494"/>
        <dbReference type="ChEBI" id="CHEBI:456215"/>
        <dbReference type="EC" id="6.1.1.4"/>
    </reaction>
</comment>
<dbReference type="PANTHER" id="PTHR43740">
    <property type="entry name" value="LEUCYL-TRNA SYNTHETASE"/>
    <property type="match status" value="1"/>
</dbReference>
<evidence type="ECO:0000256" key="4">
    <source>
        <dbReference type="ARBA" id="ARBA00022741"/>
    </source>
</evidence>
<dbReference type="GO" id="GO:0005739">
    <property type="term" value="C:mitochondrion"/>
    <property type="evidence" value="ECO:0007669"/>
    <property type="project" value="UniProtKB-ARBA"/>
</dbReference>
<dbReference type="PANTHER" id="PTHR43740:SF2">
    <property type="entry name" value="LEUCINE--TRNA LIGASE, MITOCHONDRIAL"/>
    <property type="match status" value="1"/>
</dbReference>
<comment type="caution">
    <text evidence="15">The sequence shown here is derived from an EMBL/GenBank/DDBJ whole genome shotgun (WGS) entry which is preliminary data.</text>
</comment>
<dbReference type="InterPro" id="IPR025709">
    <property type="entry name" value="Leu_tRNA-synth_edit"/>
</dbReference>
<dbReference type="Pfam" id="PF13603">
    <property type="entry name" value="tRNA-synt_1_2"/>
    <property type="match status" value="1"/>
</dbReference>
<dbReference type="GO" id="GO:0005829">
    <property type="term" value="C:cytosol"/>
    <property type="evidence" value="ECO:0007669"/>
    <property type="project" value="TreeGrafter"/>
</dbReference>
<name>A0A9W6EY98_9CHLO</name>
<organism evidence="15 16">
    <name type="scientific">Pleodorina starrii</name>
    <dbReference type="NCBI Taxonomy" id="330485"/>
    <lineage>
        <taxon>Eukaryota</taxon>
        <taxon>Viridiplantae</taxon>
        <taxon>Chlorophyta</taxon>
        <taxon>core chlorophytes</taxon>
        <taxon>Chlorophyceae</taxon>
        <taxon>CS clade</taxon>
        <taxon>Chlamydomonadales</taxon>
        <taxon>Volvocaceae</taxon>
        <taxon>Pleodorina</taxon>
    </lineage>
</organism>
<dbReference type="CDD" id="cd00812">
    <property type="entry name" value="LeuRS_core"/>
    <property type="match status" value="1"/>
</dbReference>
<dbReference type="GO" id="GO:0004823">
    <property type="term" value="F:leucine-tRNA ligase activity"/>
    <property type="evidence" value="ECO:0007669"/>
    <property type="project" value="UniProtKB-EC"/>
</dbReference>
<evidence type="ECO:0000256" key="1">
    <source>
        <dbReference type="ARBA" id="ARBA00005594"/>
    </source>
</evidence>
<dbReference type="HAMAP" id="MF_00049_B">
    <property type="entry name" value="Leu_tRNA_synth_B"/>
    <property type="match status" value="1"/>
</dbReference>
<dbReference type="CDD" id="cd07958">
    <property type="entry name" value="Anticodon_Ia_Leu_BEm"/>
    <property type="match status" value="1"/>
</dbReference>
<dbReference type="FunFam" id="3.40.50.620:FF:000077">
    <property type="entry name" value="Leucine--tRNA ligase"/>
    <property type="match status" value="1"/>
</dbReference>
<keyword evidence="16" id="KW-1185">Reference proteome</keyword>
<dbReference type="PRINTS" id="PR00985">
    <property type="entry name" value="TRNASYNTHLEU"/>
</dbReference>
<dbReference type="EC" id="6.1.1.4" evidence="2"/>
<feature type="domain" description="Methionyl/Leucyl tRNA synthetase" evidence="13">
    <location>
        <begin position="129"/>
        <end position="261"/>
    </location>
</feature>
<dbReference type="InterPro" id="IPR001412">
    <property type="entry name" value="aa-tRNA-synth_I_CS"/>
</dbReference>
<dbReference type="Proteomes" id="UP001165080">
    <property type="component" value="Unassembled WGS sequence"/>
</dbReference>
<dbReference type="SUPFAM" id="SSF52374">
    <property type="entry name" value="Nucleotidylyl transferase"/>
    <property type="match status" value="1"/>
</dbReference>
<dbReference type="GO" id="GO:0006429">
    <property type="term" value="P:leucyl-tRNA aminoacylation"/>
    <property type="evidence" value="ECO:0007669"/>
    <property type="project" value="InterPro"/>
</dbReference>
<feature type="domain" description="Methionyl/Valyl/Leucyl/Isoleucyl-tRNA synthetase anticodon-binding" evidence="12">
    <location>
        <begin position="816"/>
        <end position="929"/>
    </location>
</feature>